<evidence type="ECO:0000256" key="1">
    <source>
        <dbReference type="SAM" id="MobiDB-lite"/>
    </source>
</evidence>
<keyword evidence="3" id="KW-1185">Reference proteome</keyword>
<dbReference type="AlphaFoldDB" id="A0AAV5FZL8"/>
<sequence length="214" mass="23522">MPAKYLHALGEERRPELHRQVGCVTGILQAFDRRHSLAGHKRLLPPALRAVSLPATGPALSSSPNVGGNCARYSSQIVLENNLSKTRAENHRAPTAELSQTSNSSSPSSSFSSLDGSRSTQQDLSSTDRMLFPERPFKSSLKLKSSFDSDNGLDYPDDTITNPDNMPAAESRLPTLGIRNLVKDSIYKDSRDSSVRISTKEEVNRSSIHLWRCT</sequence>
<dbReference type="PANTHER" id="PTHR31680">
    <property type="entry name" value="LONGIFOLIA PROTEIN"/>
    <property type="match status" value="1"/>
</dbReference>
<evidence type="ECO:0000313" key="2">
    <source>
        <dbReference type="EMBL" id="GJN40115.1"/>
    </source>
</evidence>
<dbReference type="Proteomes" id="UP001054889">
    <property type="component" value="Unassembled WGS sequence"/>
</dbReference>
<dbReference type="PANTHER" id="PTHR31680:SF4">
    <property type="entry name" value="LONGIFOLIA PROTEIN"/>
    <property type="match status" value="1"/>
</dbReference>
<protein>
    <submittedName>
        <fullName evidence="2">Uncharacterized protein</fullName>
    </submittedName>
</protein>
<reference evidence="2" key="2">
    <citation type="submission" date="2021-12" db="EMBL/GenBank/DDBJ databases">
        <title>Resequencing data analysis of finger millet.</title>
        <authorList>
            <person name="Hatakeyama M."/>
            <person name="Aluri S."/>
            <person name="Balachadran M.T."/>
            <person name="Sivarajan S.R."/>
            <person name="Poveda L."/>
            <person name="Shimizu-Inatsugi R."/>
            <person name="Schlapbach R."/>
            <person name="Sreeman S.M."/>
            <person name="Shimizu K.K."/>
        </authorList>
    </citation>
    <scope>NUCLEOTIDE SEQUENCE</scope>
</reference>
<dbReference type="EMBL" id="BQKI01000103">
    <property type="protein sequence ID" value="GJN40115.1"/>
    <property type="molecule type" value="Genomic_DNA"/>
</dbReference>
<feature type="region of interest" description="Disordered" evidence="1">
    <location>
        <begin position="87"/>
        <end position="131"/>
    </location>
</feature>
<feature type="compositionally biased region" description="Low complexity" evidence="1">
    <location>
        <begin position="99"/>
        <end position="119"/>
    </location>
</feature>
<evidence type="ECO:0000313" key="3">
    <source>
        <dbReference type="Proteomes" id="UP001054889"/>
    </source>
</evidence>
<comment type="caution">
    <text evidence="2">The sequence shown here is derived from an EMBL/GenBank/DDBJ whole genome shotgun (WGS) entry which is preliminary data.</text>
</comment>
<accession>A0AAV5FZL8</accession>
<gene>
    <name evidence="2" type="primary">gb29285</name>
    <name evidence="2" type="ORF">PR202_gb29285</name>
</gene>
<proteinExistence type="predicted"/>
<reference evidence="2" key="1">
    <citation type="journal article" date="2018" name="DNA Res.">
        <title>Multiple hybrid de novo genome assembly of finger millet, an orphan allotetraploid crop.</title>
        <authorList>
            <person name="Hatakeyama M."/>
            <person name="Aluri S."/>
            <person name="Balachadran M.T."/>
            <person name="Sivarajan S.R."/>
            <person name="Patrignani A."/>
            <person name="Gruter S."/>
            <person name="Poveda L."/>
            <person name="Shimizu-Inatsugi R."/>
            <person name="Baeten J."/>
            <person name="Francoijs K.J."/>
            <person name="Nataraja K.N."/>
            <person name="Reddy Y.A.N."/>
            <person name="Phadnis S."/>
            <person name="Ravikumar R.L."/>
            <person name="Schlapbach R."/>
            <person name="Sreeman S.M."/>
            <person name="Shimizu K.K."/>
        </authorList>
    </citation>
    <scope>NUCLEOTIDE SEQUENCE</scope>
</reference>
<organism evidence="2 3">
    <name type="scientific">Eleusine coracana subsp. coracana</name>
    <dbReference type="NCBI Taxonomy" id="191504"/>
    <lineage>
        <taxon>Eukaryota</taxon>
        <taxon>Viridiplantae</taxon>
        <taxon>Streptophyta</taxon>
        <taxon>Embryophyta</taxon>
        <taxon>Tracheophyta</taxon>
        <taxon>Spermatophyta</taxon>
        <taxon>Magnoliopsida</taxon>
        <taxon>Liliopsida</taxon>
        <taxon>Poales</taxon>
        <taxon>Poaceae</taxon>
        <taxon>PACMAD clade</taxon>
        <taxon>Chloridoideae</taxon>
        <taxon>Cynodonteae</taxon>
        <taxon>Eleusininae</taxon>
        <taxon>Eleusine</taxon>
    </lineage>
</organism>
<dbReference type="InterPro" id="IPR033334">
    <property type="entry name" value="LNG1/2"/>
</dbReference>
<dbReference type="GO" id="GO:0051513">
    <property type="term" value="P:regulation of monopolar cell growth"/>
    <property type="evidence" value="ECO:0007669"/>
    <property type="project" value="InterPro"/>
</dbReference>
<name>A0AAV5FZL8_ELECO</name>